<keyword evidence="3" id="KW-0716">Sensory transduction</keyword>
<keyword evidence="2" id="KW-1003">Cell membrane</keyword>
<dbReference type="GO" id="GO:0005886">
    <property type="term" value="C:plasma membrane"/>
    <property type="evidence" value="ECO:0007669"/>
    <property type="project" value="UniProtKB-SubCell"/>
</dbReference>
<dbReference type="InterPro" id="IPR000276">
    <property type="entry name" value="GPCR_Rhodpsn"/>
</dbReference>
<evidence type="ECO:0000256" key="6">
    <source>
        <dbReference type="ARBA" id="ARBA00022989"/>
    </source>
</evidence>
<evidence type="ECO:0000256" key="9">
    <source>
        <dbReference type="ARBA" id="ARBA00023157"/>
    </source>
</evidence>
<feature type="transmembrane region" description="Helical" evidence="13">
    <location>
        <begin position="25"/>
        <end position="51"/>
    </location>
</feature>
<feature type="transmembrane region" description="Helical" evidence="13">
    <location>
        <begin position="236"/>
        <end position="261"/>
    </location>
</feature>
<keyword evidence="8 13" id="KW-0472">Membrane</keyword>
<evidence type="ECO:0000256" key="12">
    <source>
        <dbReference type="ARBA" id="ARBA00023224"/>
    </source>
</evidence>
<dbReference type="SUPFAM" id="SSF81321">
    <property type="entry name" value="Family A G protein-coupled receptor-like"/>
    <property type="match status" value="1"/>
</dbReference>
<dbReference type="PANTHER" id="PTHR24242">
    <property type="entry name" value="G-PROTEIN COUPLED RECEPTOR"/>
    <property type="match status" value="1"/>
</dbReference>
<gene>
    <name evidence="16" type="primary">LOC108277539</name>
</gene>
<keyword evidence="15" id="KW-1185">Reference proteome</keyword>
<evidence type="ECO:0000256" key="4">
    <source>
        <dbReference type="ARBA" id="ARBA00022692"/>
    </source>
</evidence>
<reference evidence="16" key="2">
    <citation type="submission" date="2025-08" db="UniProtKB">
        <authorList>
            <consortium name="RefSeq"/>
        </authorList>
    </citation>
    <scope>IDENTIFICATION</scope>
    <source>
        <tissue evidence="16">Blood</tissue>
    </source>
</reference>
<evidence type="ECO:0000256" key="5">
    <source>
        <dbReference type="ARBA" id="ARBA00022725"/>
    </source>
</evidence>
<feature type="transmembrane region" description="Helical" evidence="13">
    <location>
        <begin position="63"/>
        <end position="89"/>
    </location>
</feature>
<evidence type="ECO:0000256" key="10">
    <source>
        <dbReference type="ARBA" id="ARBA00023170"/>
    </source>
</evidence>
<dbReference type="InterPro" id="IPR050939">
    <property type="entry name" value="Olfactory_GPCR1"/>
</dbReference>
<evidence type="ECO:0000256" key="8">
    <source>
        <dbReference type="ARBA" id="ARBA00023136"/>
    </source>
</evidence>
<sequence>MVQNVSRKYINEFVFTGFDTLEKPVVVGIVILTVYILVMLANLANICFIVIDKRLHQPMYVFICNLAIVDMLYCTCACPTMISILIVGFKNISYVPCIFQMYSFGLGFVMEVFTISVMAFDRLIAIIKPLRYHSILTNVRCVILTFLLWILGSAAITIVPGTAVPLPLCSPIIKYVFCDYAAVIRATCVDPNPYFDLMSSFTFFLLFGTFGFVCLTYLKIVIVVVKMTSKGSRKKVFQTCLSHLLVIICYYGPVFILAVLTRVGVSLSLEERNGLRIGTILGPSLVNPFIYCFRTKEIRNKILRIVSKEPTE</sequence>
<dbReference type="KEGG" id="ipu:108277539"/>
<dbReference type="GO" id="GO:0004984">
    <property type="term" value="F:olfactory receptor activity"/>
    <property type="evidence" value="ECO:0007669"/>
    <property type="project" value="InterPro"/>
</dbReference>
<keyword evidence="12" id="KW-0807">Transducer</keyword>
<feature type="transmembrane region" description="Helical" evidence="13">
    <location>
        <begin position="141"/>
        <end position="159"/>
    </location>
</feature>
<feature type="transmembrane region" description="Helical" evidence="13">
    <location>
        <begin position="273"/>
        <end position="293"/>
    </location>
</feature>
<accession>A0A2D0ST28</accession>
<dbReference type="SMART" id="SM01381">
    <property type="entry name" value="7TM_GPCR_Srsx"/>
    <property type="match status" value="1"/>
</dbReference>
<organism evidence="15 16">
    <name type="scientific">Ictalurus punctatus</name>
    <name type="common">Channel catfish</name>
    <name type="synonym">Silurus punctatus</name>
    <dbReference type="NCBI Taxonomy" id="7998"/>
    <lineage>
        <taxon>Eukaryota</taxon>
        <taxon>Metazoa</taxon>
        <taxon>Chordata</taxon>
        <taxon>Craniata</taxon>
        <taxon>Vertebrata</taxon>
        <taxon>Euteleostomi</taxon>
        <taxon>Actinopterygii</taxon>
        <taxon>Neopterygii</taxon>
        <taxon>Teleostei</taxon>
        <taxon>Ostariophysi</taxon>
        <taxon>Siluriformes</taxon>
        <taxon>Ictaluridae</taxon>
        <taxon>Ictalurus</taxon>
    </lineage>
</organism>
<keyword evidence="6 13" id="KW-1133">Transmembrane helix</keyword>
<dbReference type="InterPro" id="IPR017452">
    <property type="entry name" value="GPCR_Rhodpsn_7TM"/>
</dbReference>
<dbReference type="PRINTS" id="PR00245">
    <property type="entry name" value="OLFACTORYR"/>
</dbReference>
<feature type="domain" description="G-protein coupled receptors family 1 profile" evidence="14">
    <location>
        <begin position="41"/>
        <end position="291"/>
    </location>
</feature>
<keyword evidence="4 13" id="KW-0812">Transmembrane</keyword>
<evidence type="ECO:0000259" key="14">
    <source>
        <dbReference type="PROSITE" id="PS50262"/>
    </source>
</evidence>
<proteinExistence type="predicted"/>
<dbReference type="RefSeq" id="XP_017345852.1">
    <property type="nucleotide sequence ID" value="XM_017490363.3"/>
</dbReference>
<feature type="transmembrane region" description="Helical" evidence="13">
    <location>
        <begin position="101"/>
        <end position="120"/>
    </location>
</feature>
<dbReference type="PRINTS" id="PR00237">
    <property type="entry name" value="GPCRRHODOPSN"/>
</dbReference>
<keyword evidence="7" id="KW-0297">G-protein coupled receptor</keyword>
<evidence type="ECO:0000256" key="11">
    <source>
        <dbReference type="ARBA" id="ARBA00023180"/>
    </source>
</evidence>
<evidence type="ECO:0000313" key="15">
    <source>
        <dbReference type="Proteomes" id="UP000221080"/>
    </source>
</evidence>
<keyword evidence="9" id="KW-1015">Disulfide bond</keyword>
<dbReference type="Proteomes" id="UP000221080">
    <property type="component" value="Chromosome 17"/>
</dbReference>
<evidence type="ECO:0000256" key="2">
    <source>
        <dbReference type="ARBA" id="ARBA00022475"/>
    </source>
</evidence>
<dbReference type="PROSITE" id="PS50262">
    <property type="entry name" value="G_PROTEIN_RECEP_F1_2"/>
    <property type="match status" value="1"/>
</dbReference>
<dbReference type="AlphaFoldDB" id="A0A2D0ST28"/>
<evidence type="ECO:0000256" key="3">
    <source>
        <dbReference type="ARBA" id="ARBA00022606"/>
    </source>
</evidence>
<dbReference type="PANTHER" id="PTHR24242:SF359">
    <property type="entry name" value="ODORANT RECEPTOR-RELATED"/>
    <property type="match status" value="1"/>
</dbReference>
<keyword evidence="11" id="KW-0325">Glycoprotein</keyword>
<feature type="transmembrane region" description="Helical" evidence="13">
    <location>
        <begin position="201"/>
        <end position="224"/>
    </location>
</feature>
<evidence type="ECO:0000256" key="1">
    <source>
        <dbReference type="ARBA" id="ARBA00004651"/>
    </source>
</evidence>
<dbReference type="InterPro" id="IPR000725">
    <property type="entry name" value="Olfact_rcpt"/>
</dbReference>
<dbReference type="Gene3D" id="1.20.1070.10">
    <property type="entry name" value="Rhodopsin 7-helix transmembrane proteins"/>
    <property type="match status" value="1"/>
</dbReference>
<dbReference type="GeneID" id="108277539"/>
<comment type="subcellular location">
    <subcellularLocation>
        <location evidence="1">Cell membrane</location>
        <topology evidence="1">Multi-pass membrane protein</topology>
    </subcellularLocation>
</comment>
<evidence type="ECO:0000313" key="16">
    <source>
        <dbReference type="RefSeq" id="XP_017345852.1"/>
    </source>
</evidence>
<evidence type="ECO:0000256" key="7">
    <source>
        <dbReference type="ARBA" id="ARBA00023040"/>
    </source>
</evidence>
<dbReference type="OrthoDB" id="5950740at2759"/>
<protein>
    <submittedName>
        <fullName evidence="16">Olfactory receptor-like protein OLF3</fullName>
    </submittedName>
</protein>
<keyword evidence="10" id="KW-0675">Receptor</keyword>
<dbReference type="GO" id="GO:0004930">
    <property type="term" value="F:G protein-coupled receptor activity"/>
    <property type="evidence" value="ECO:0007669"/>
    <property type="project" value="UniProtKB-KW"/>
</dbReference>
<name>A0A2D0ST28_ICTPU</name>
<evidence type="ECO:0000256" key="13">
    <source>
        <dbReference type="SAM" id="Phobius"/>
    </source>
</evidence>
<dbReference type="FunFam" id="1.20.1070.10:FF:000024">
    <property type="entry name" value="Olfactory receptor"/>
    <property type="match status" value="1"/>
</dbReference>
<dbReference type="Pfam" id="PF13853">
    <property type="entry name" value="7tm_4"/>
    <property type="match status" value="1"/>
</dbReference>
<keyword evidence="5" id="KW-0552">Olfaction</keyword>
<reference evidence="15" key="1">
    <citation type="journal article" date="2016" name="Nat. Commun.">
        <title>The channel catfish genome sequence provides insights into the evolution of scale formation in teleosts.</title>
        <authorList>
            <person name="Liu Z."/>
            <person name="Liu S."/>
            <person name="Yao J."/>
            <person name="Bao L."/>
            <person name="Zhang J."/>
            <person name="Li Y."/>
            <person name="Jiang C."/>
            <person name="Sun L."/>
            <person name="Wang R."/>
            <person name="Zhang Y."/>
            <person name="Zhou T."/>
            <person name="Zeng Q."/>
            <person name="Fu Q."/>
            <person name="Gao S."/>
            <person name="Li N."/>
            <person name="Koren S."/>
            <person name="Jiang Y."/>
            <person name="Zimin A."/>
            <person name="Xu P."/>
            <person name="Phillippy A.M."/>
            <person name="Geng X."/>
            <person name="Song L."/>
            <person name="Sun F."/>
            <person name="Li C."/>
            <person name="Wang X."/>
            <person name="Chen A."/>
            <person name="Jin Y."/>
            <person name="Yuan Z."/>
            <person name="Yang Y."/>
            <person name="Tan S."/>
            <person name="Peatman E."/>
            <person name="Lu J."/>
            <person name="Qin Z."/>
            <person name="Dunham R."/>
            <person name="Li Z."/>
            <person name="Sonstegard T."/>
            <person name="Feng J."/>
            <person name="Danzmann R.G."/>
            <person name="Schroeder S."/>
            <person name="Scheffler B."/>
            <person name="Duke M.V."/>
            <person name="Ballard L."/>
            <person name="Kucuktas H."/>
            <person name="Kaltenboeck L."/>
            <person name="Liu H."/>
            <person name="Armbruster J."/>
            <person name="Xie Y."/>
            <person name="Kirby M.L."/>
            <person name="Tian Y."/>
            <person name="Flanagan M.E."/>
            <person name="Mu W."/>
            <person name="Waldbieser G.C."/>
        </authorList>
    </citation>
    <scope>NUCLEOTIDE SEQUENCE [LARGE SCALE GENOMIC DNA]</scope>
    <source>
        <strain evidence="15">SDA103</strain>
    </source>
</reference>